<organism evidence="3 4">
    <name type="scientific">Didymosphaeria variabile</name>
    <dbReference type="NCBI Taxonomy" id="1932322"/>
    <lineage>
        <taxon>Eukaryota</taxon>
        <taxon>Fungi</taxon>
        <taxon>Dikarya</taxon>
        <taxon>Ascomycota</taxon>
        <taxon>Pezizomycotina</taxon>
        <taxon>Dothideomycetes</taxon>
        <taxon>Pleosporomycetidae</taxon>
        <taxon>Pleosporales</taxon>
        <taxon>Massarineae</taxon>
        <taxon>Didymosphaeriaceae</taxon>
        <taxon>Didymosphaeria</taxon>
    </lineage>
</organism>
<proteinExistence type="predicted"/>
<evidence type="ECO:0000256" key="1">
    <source>
        <dbReference type="SAM" id="MobiDB-lite"/>
    </source>
</evidence>
<dbReference type="EMBL" id="JAPEUX010000003">
    <property type="protein sequence ID" value="KAJ4356425.1"/>
    <property type="molecule type" value="Genomic_DNA"/>
</dbReference>
<dbReference type="AlphaFoldDB" id="A0A9W9CD84"/>
<sequence>MSTNDRQTFECTICKQHHNTVPDLLPTGHSGHKPHCLFCLAHTLYRIIIPAAPVPRPTPEQAEKNNIIKTRKIVLCTITPVVVLAYFAFRWQARLWHHIATGVGEGVERWHDRALWVMLCMVVLSPCGFVMGFVGAGGYYMYWCVKKKRAKRRKAIGTTTGLHAVRLQDRPLADLRYQDLREMNEPIKIVITPPESPPLRANRMSQMLGVVSDVFRSGYDGRAVRRESFAMEELGETQEEDRDAGSRPTTEWPVM</sequence>
<dbReference type="OrthoDB" id="3790356at2759"/>
<dbReference type="GeneID" id="80907988"/>
<feature type="transmembrane region" description="Helical" evidence="2">
    <location>
        <begin position="113"/>
        <end position="143"/>
    </location>
</feature>
<keyword evidence="2" id="KW-0812">Transmembrane</keyword>
<evidence type="ECO:0000313" key="3">
    <source>
        <dbReference type="EMBL" id="KAJ4356425.1"/>
    </source>
</evidence>
<feature type="compositionally biased region" description="Acidic residues" evidence="1">
    <location>
        <begin position="233"/>
        <end position="242"/>
    </location>
</feature>
<gene>
    <name evidence="3" type="ORF">N0V89_004458</name>
</gene>
<keyword evidence="2" id="KW-1133">Transmembrane helix</keyword>
<evidence type="ECO:0000313" key="4">
    <source>
        <dbReference type="Proteomes" id="UP001140513"/>
    </source>
</evidence>
<feature type="transmembrane region" description="Helical" evidence="2">
    <location>
        <begin position="73"/>
        <end position="93"/>
    </location>
</feature>
<keyword evidence="4" id="KW-1185">Reference proteome</keyword>
<reference evidence="3" key="1">
    <citation type="submission" date="2022-10" db="EMBL/GenBank/DDBJ databases">
        <title>Tapping the CABI collections for fungal endophytes: first genome assemblies for Collariella, Neodidymelliopsis, Ascochyta clinopodiicola, Didymella pomorum, Didymosphaeria variabile, Neocosmospora piperis and Neocucurbitaria cava.</title>
        <authorList>
            <person name="Hill R."/>
        </authorList>
    </citation>
    <scope>NUCLEOTIDE SEQUENCE</scope>
    <source>
        <strain evidence="3">IMI 356815</strain>
    </source>
</reference>
<keyword evidence="2" id="KW-0472">Membrane</keyword>
<accession>A0A9W9CD84</accession>
<feature type="region of interest" description="Disordered" evidence="1">
    <location>
        <begin position="233"/>
        <end position="255"/>
    </location>
</feature>
<comment type="caution">
    <text evidence="3">The sequence shown here is derived from an EMBL/GenBank/DDBJ whole genome shotgun (WGS) entry which is preliminary data.</text>
</comment>
<evidence type="ECO:0000256" key="2">
    <source>
        <dbReference type="SAM" id="Phobius"/>
    </source>
</evidence>
<name>A0A9W9CD84_9PLEO</name>
<dbReference type="Proteomes" id="UP001140513">
    <property type="component" value="Unassembled WGS sequence"/>
</dbReference>
<dbReference type="RefSeq" id="XP_056073551.1">
    <property type="nucleotide sequence ID" value="XM_056213243.1"/>
</dbReference>
<protein>
    <submittedName>
        <fullName evidence="3">Uncharacterized protein</fullName>
    </submittedName>
</protein>